<keyword evidence="2" id="KW-1185">Reference proteome</keyword>
<evidence type="ECO:0000313" key="1">
    <source>
        <dbReference type="EMBL" id="PIK48859.1"/>
    </source>
</evidence>
<comment type="caution">
    <text evidence="1">The sequence shown here is derived from an EMBL/GenBank/DDBJ whole genome shotgun (WGS) entry which is preliminary data.</text>
</comment>
<accession>A0A2G8KLG6</accession>
<name>A0A2G8KLG6_STIJA</name>
<reference evidence="1 2" key="1">
    <citation type="journal article" date="2017" name="PLoS Biol.">
        <title>The sea cucumber genome provides insights into morphological evolution and visceral regeneration.</title>
        <authorList>
            <person name="Zhang X."/>
            <person name="Sun L."/>
            <person name="Yuan J."/>
            <person name="Sun Y."/>
            <person name="Gao Y."/>
            <person name="Zhang L."/>
            <person name="Li S."/>
            <person name="Dai H."/>
            <person name="Hamel J.F."/>
            <person name="Liu C."/>
            <person name="Yu Y."/>
            <person name="Liu S."/>
            <person name="Lin W."/>
            <person name="Guo K."/>
            <person name="Jin S."/>
            <person name="Xu P."/>
            <person name="Storey K.B."/>
            <person name="Huan P."/>
            <person name="Zhang T."/>
            <person name="Zhou Y."/>
            <person name="Zhang J."/>
            <person name="Lin C."/>
            <person name="Li X."/>
            <person name="Xing L."/>
            <person name="Huo D."/>
            <person name="Sun M."/>
            <person name="Wang L."/>
            <person name="Mercier A."/>
            <person name="Li F."/>
            <person name="Yang H."/>
            <person name="Xiang J."/>
        </authorList>
    </citation>
    <scope>NUCLEOTIDE SEQUENCE [LARGE SCALE GENOMIC DNA]</scope>
    <source>
        <strain evidence="1">Shaxun</strain>
        <tissue evidence="1">Muscle</tissue>
    </source>
</reference>
<evidence type="ECO:0000313" key="2">
    <source>
        <dbReference type="Proteomes" id="UP000230750"/>
    </source>
</evidence>
<gene>
    <name evidence="1" type="ORF">BSL78_14261</name>
</gene>
<dbReference type="Proteomes" id="UP000230750">
    <property type="component" value="Unassembled WGS sequence"/>
</dbReference>
<dbReference type="AlphaFoldDB" id="A0A2G8KLG6"/>
<dbReference type="EMBL" id="MRZV01000496">
    <property type="protein sequence ID" value="PIK48859.1"/>
    <property type="molecule type" value="Genomic_DNA"/>
</dbReference>
<sequence>MSTSIAECTVCNCMQANLLCCFLCQSSVHAFDCGDKKKLCTSSLYNMLDNASKLYPNFFYICNSCKSNKEVSVNSPDQSRMCDIEKKVDRLELNLNEIKNLIESKGQSQQSAEQAKGSIHASVPTAPVIGECWSNEEKMVEIRKARVSKSALVIPKSPIDTTTLEKTIVDSNVQISKSFKNKSGETIIVCDSASSRDKLSTAITNNLPKIGTIKKLVPCCQRLQLSGFLRPLLMTLCLFYFNKIVGWKNILKSILLEIILLILFQSR</sequence>
<protein>
    <submittedName>
        <fullName evidence="1">Uncharacterized protein</fullName>
    </submittedName>
</protein>
<proteinExistence type="predicted"/>
<organism evidence="1 2">
    <name type="scientific">Stichopus japonicus</name>
    <name type="common">Sea cucumber</name>
    <dbReference type="NCBI Taxonomy" id="307972"/>
    <lineage>
        <taxon>Eukaryota</taxon>
        <taxon>Metazoa</taxon>
        <taxon>Echinodermata</taxon>
        <taxon>Eleutherozoa</taxon>
        <taxon>Echinozoa</taxon>
        <taxon>Holothuroidea</taxon>
        <taxon>Aspidochirotacea</taxon>
        <taxon>Aspidochirotida</taxon>
        <taxon>Stichopodidae</taxon>
        <taxon>Apostichopus</taxon>
    </lineage>
</organism>